<reference evidence="2" key="1">
    <citation type="submission" date="2011-03" db="EMBL/GenBank/DDBJ databases">
        <title>Complete sequence of Sphingobacterium sp. 21.</title>
        <authorList>
            <consortium name="US DOE Joint Genome Institute"/>
            <person name="Lucas S."/>
            <person name="Copeland A."/>
            <person name="Lapidus A."/>
            <person name="Cheng J.-F."/>
            <person name="Goodwin L."/>
            <person name="Pitluck S."/>
            <person name="Davenport K."/>
            <person name="Detter J.C."/>
            <person name="Han C."/>
            <person name="Tapia R."/>
            <person name="Land M."/>
            <person name="Hauser L."/>
            <person name="Kyrpides N."/>
            <person name="Ivanova N."/>
            <person name="Ovchinnikova G."/>
            <person name="Pagani I."/>
            <person name="Siebers A.K."/>
            <person name="Allgaier M."/>
            <person name="Thelen M.P."/>
            <person name="Hugenholtz P."/>
            <person name="Woyke T."/>
        </authorList>
    </citation>
    <scope>NUCLEOTIDE SEQUENCE</scope>
    <source>
        <strain evidence="2">21</strain>
    </source>
</reference>
<dbReference type="eggNOG" id="ENOG5034065">
    <property type="taxonomic scope" value="Bacteria"/>
</dbReference>
<name>F4C259_SPHS2</name>
<evidence type="ECO:0000259" key="1">
    <source>
        <dbReference type="Pfam" id="PF13628"/>
    </source>
</evidence>
<dbReference type="Gene3D" id="1.20.1260.10">
    <property type="match status" value="1"/>
</dbReference>
<proteinExistence type="predicted"/>
<dbReference type="InterPro" id="IPR012347">
    <property type="entry name" value="Ferritin-like"/>
</dbReference>
<dbReference type="PROSITE" id="PS51257">
    <property type="entry name" value="PROKAR_LIPOPROTEIN"/>
    <property type="match status" value="1"/>
</dbReference>
<gene>
    <name evidence="2" type="ordered locus">Sph21_3166</name>
</gene>
<sequence>MNRKIALFGLSTFACVLSMSSCTSVGEHKASAELYYTNITKADTEEYRFYRTVYQLANEEIEFANIISQRGSNASVKSLATNLSTQYKDVLAKVQELATKSDVLIPFPAMHSLELPAGLDSAQASILDKEFLKHSLHNQEAILHQFEGAARATDVSVRKYAKEALPVLEKRIEETKTLL</sequence>
<feature type="domain" description="DUF4142" evidence="1">
    <location>
        <begin position="48"/>
        <end position="178"/>
    </location>
</feature>
<dbReference type="EMBL" id="CP002584">
    <property type="protein sequence ID" value="ADZ79709.1"/>
    <property type="molecule type" value="Genomic_DNA"/>
</dbReference>
<dbReference type="KEGG" id="shg:Sph21_3166"/>
<organism evidence="2">
    <name type="scientific">Sphingobacterium sp. (strain 21)</name>
    <dbReference type="NCBI Taxonomy" id="743722"/>
    <lineage>
        <taxon>Bacteria</taxon>
        <taxon>Pseudomonadati</taxon>
        <taxon>Bacteroidota</taxon>
        <taxon>Sphingobacteriia</taxon>
        <taxon>Sphingobacteriales</taxon>
        <taxon>Sphingobacteriaceae</taxon>
        <taxon>Sphingobacterium</taxon>
    </lineage>
</organism>
<protein>
    <recommendedName>
        <fullName evidence="1">DUF4142 domain-containing protein</fullName>
    </recommendedName>
</protein>
<dbReference type="Pfam" id="PF13628">
    <property type="entry name" value="DUF4142"/>
    <property type="match status" value="1"/>
</dbReference>
<dbReference type="PATRIC" id="fig|743722.3.peg.3386"/>
<dbReference type="AlphaFoldDB" id="F4C259"/>
<dbReference type="OrthoDB" id="794429at2"/>
<accession>F4C259</accession>
<evidence type="ECO:0000313" key="2">
    <source>
        <dbReference type="EMBL" id="ADZ79709.1"/>
    </source>
</evidence>
<dbReference type="HOGENOM" id="CLU_1502537_0_0_10"/>
<dbReference type="InterPro" id="IPR025419">
    <property type="entry name" value="DUF4142"/>
</dbReference>
<dbReference type="STRING" id="743722.Sph21_3166"/>